<proteinExistence type="predicted"/>
<dbReference type="RefSeq" id="WP_011792423.1">
    <property type="nucleotide sequence ID" value="NC_008751.1"/>
</dbReference>
<sequence length="149" mass="16550">MTAKVTRLPGVACRFWLTGRCAYDEMLNPGLHDAWRCPEEQRLLGYYDGFIERVDVFDLPPEEVAGLWARRMERFPPVGALCGNYEAQGDEGADDAADGDLPDAEGGMHDVLVDCIRFRDGICLLLLPPCEGVCERFRRADTPGDGRNG</sequence>
<evidence type="ECO:0000313" key="1">
    <source>
        <dbReference type="EMBL" id="ABM28716.1"/>
    </source>
</evidence>
<organism evidence="1 2">
    <name type="scientific">Nitratidesulfovibrio vulgaris (strain DP4)</name>
    <name type="common">Desulfovibrio vulgaris</name>
    <dbReference type="NCBI Taxonomy" id="391774"/>
    <lineage>
        <taxon>Bacteria</taxon>
        <taxon>Pseudomonadati</taxon>
        <taxon>Thermodesulfobacteriota</taxon>
        <taxon>Desulfovibrionia</taxon>
        <taxon>Desulfovibrionales</taxon>
        <taxon>Desulfovibrionaceae</taxon>
        <taxon>Nitratidesulfovibrio</taxon>
    </lineage>
</organism>
<dbReference type="HOGENOM" id="CLU_134296_0_0_7"/>
<dbReference type="KEGG" id="dvl:Dvul_1699"/>
<accession>A0A0H3A836</accession>
<gene>
    <name evidence="1" type="ordered locus">Dvul_1699</name>
</gene>
<reference evidence="2" key="1">
    <citation type="journal article" date="2009" name="Environ. Microbiol.">
        <title>Contribution of mobile genetic elements to Desulfovibrio vulgaris genome plasticity.</title>
        <authorList>
            <person name="Walker C.B."/>
            <person name="Stolyar S."/>
            <person name="Chivian D."/>
            <person name="Pinel N."/>
            <person name="Gabster J.A."/>
            <person name="Dehal P.S."/>
            <person name="He Z."/>
            <person name="Yang Z.K."/>
            <person name="Yen H.C."/>
            <person name="Zhou J."/>
            <person name="Wall J.D."/>
            <person name="Hazen T.C."/>
            <person name="Arkin A.P."/>
            <person name="Stahl D.A."/>
        </authorList>
    </citation>
    <scope>NUCLEOTIDE SEQUENCE [LARGE SCALE GENOMIC DNA]</scope>
    <source>
        <strain evidence="2">DP4</strain>
    </source>
</reference>
<protein>
    <submittedName>
        <fullName evidence="1">Uncharacterized protein</fullName>
    </submittedName>
</protein>
<dbReference type="Proteomes" id="UP000009173">
    <property type="component" value="Chromosome"/>
</dbReference>
<name>A0A0H3A836_NITV4</name>
<evidence type="ECO:0000313" key="2">
    <source>
        <dbReference type="Proteomes" id="UP000009173"/>
    </source>
</evidence>
<dbReference type="EMBL" id="CP000527">
    <property type="protein sequence ID" value="ABM28716.1"/>
    <property type="molecule type" value="Genomic_DNA"/>
</dbReference>
<dbReference type="AlphaFoldDB" id="A0A0H3A836"/>